<accession>A6MAI6</accession>
<proteinExistence type="predicted"/>
<evidence type="ECO:0000313" key="1">
    <source>
        <dbReference type="EMBL" id="ABG21664.1"/>
    </source>
</evidence>
<reference evidence="1 2" key="1">
    <citation type="journal article" date="2007" name="Virology">
        <title>KSY1, a lactococcal phage with a T7-like transcription.</title>
        <authorList>
            <person name="Chopin A."/>
            <person name="Deveau H."/>
            <person name="Ehrlich S.D."/>
            <person name="Moineau S."/>
            <person name="Chopin M.C."/>
        </authorList>
    </citation>
    <scope>NUCLEOTIDE SEQUENCE</scope>
</reference>
<dbReference type="GeneID" id="5601933"/>
<evidence type="ECO:0000313" key="2">
    <source>
        <dbReference type="Proteomes" id="UP000000714"/>
    </source>
</evidence>
<dbReference type="RefSeq" id="YP_001469120.1">
    <property type="nucleotide sequence ID" value="NC_009817.1"/>
</dbReference>
<dbReference type="OrthoDB" id="29027at10239"/>
<keyword evidence="2" id="KW-1185">Reference proteome</keyword>
<organism evidence="1 2">
    <name type="scientific">Lactococcus phage KSY1</name>
    <dbReference type="NCBI Taxonomy" id="2913972"/>
    <lineage>
        <taxon>Viruses</taxon>
        <taxon>Duplodnaviria</taxon>
        <taxon>Heunggongvirae</taxon>
        <taxon>Uroviricota</taxon>
        <taxon>Caudoviricetes</taxon>
        <taxon>Chopinvirus</taxon>
        <taxon>Chopinvirus KSY1</taxon>
    </lineage>
</organism>
<name>A6MAI6_9CAUD</name>
<dbReference type="KEGG" id="vg:5601933"/>
<sequence length="74" mass="8939">MSERTYKNFLKRLEIVYGLSNKRVNNRDINVLDKDDLIYILRCRSYIANCYMKMAIINHYRGADGFYIDDKHEK</sequence>
<protein>
    <submittedName>
        <fullName evidence="1">Gp121</fullName>
    </submittedName>
</protein>
<gene>
    <name evidence="1" type="ORF">KSY1p121</name>
</gene>
<dbReference type="EMBL" id="DQ535032">
    <property type="protein sequence ID" value="ABG21664.1"/>
    <property type="molecule type" value="Genomic_DNA"/>
</dbReference>
<dbReference type="Proteomes" id="UP000000714">
    <property type="component" value="Segment"/>
</dbReference>